<keyword evidence="1" id="KW-1133">Transmembrane helix</keyword>
<proteinExistence type="predicted"/>
<comment type="caution">
    <text evidence="2">The sequence shown here is derived from an EMBL/GenBank/DDBJ whole genome shotgun (WGS) entry which is preliminary data.</text>
</comment>
<name>A0AAV7KB59_9METZ</name>
<accession>A0AAV7KB59</accession>
<dbReference type="Proteomes" id="UP001165289">
    <property type="component" value="Unassembled WGS sequence"/>
</dbReference>
<evidence type="ECO:0000313" key="2">
    <source>
        <dbReference type="EMBL" id="KAI6658110.1"/>
    </source>
</evidence>
<dbReference type="AlphaFoldDB" id="A0AAV7KB59"/>
<keyword evidence="3" id="KW-1185">Reference proteome</keyword>
<keyword evidence="1" id="KW-0472">Membrane</keyword>
<keyword evidence="1" id="KW-0812">Transmembrane</keyword>
<evidence type="ECO:0000313" key="3">
    <source>
        <dbReference type="Proteomes" id="UP001165289"/>
    </source>
</evidence>
<organism evidence="2 3">
    <name type="scientific">Oopsacas minuta</name>
    <dbReference type="NCBI Taxonomy" id="111878"/>
    <lineage>
        <taxon>Eukaryota</taxon>
        <taxon>Metazoa</taxon>
        <taxon>Porifera</taxon>
        <taxon>Hexactinellida</taxon>
        <taxon>Hexasterophora</taxon>
        <taxon>Lyssacinosida</taxon>
        <taxon>Leucopsacidae</taxon>
        <taxon>Oopsacas</taxon>
    </lineage>
</organism>
<evidence type="ECO:0000256" key="1">
    <source>
        <dbReference type="SAM" id="Phobius"/>
    </source>
</evidence>
<reference evidence="2 3" key="1">
    <citation type="journal article" date="2023" name="BMC Biol.">
        <title>The compact genome of the sponge Oopsacas minuta (Hexactinellida) is lacking key metazoan core genes.</title>
        <authorList>
            <person name="Santini S."/>
            <person name="Schenkelaars Q."/>
            <person name="Jourda C."/>
            <person name="Duchesne M."/>
            <person name="Belahbib H."/>
            <person name="Rocher C."/>
            <person name="Selva M."/>
            <person name="Riesgo A."/>
            <person name="Vervoort M."/>
            <person name="Leys S.P."/>
            <person name="Kodjabachian L."/>
            <person name="Le Bivic A."/>
            <person name="Borchiellini C."/>
            <person name="Claverie J.M."/>
            <person name="Renard E."/>
        </authorList>
    </citation>
    <scope>NUCLEOTIDE SEQUENCE [LARGE SCALE GENOMIC DNA]</scope>
    <source>
        <strain evidence="2">SPO-2</strain>
    </source>
</reference>
<gene>
    <name evidence="2" type="ORF">LOD99_15823</name>
</gene>
<feature type="transmembrane region" description="Helical" evidence="1">
    <location>
        <begin position="59"/>
        <end position="77"/>
    </location>
</feature>
<protein>
    <submittedName>
        <fullName evidence="2">Uncharacterized protein</fullName>
    </submittedName>
</protein>
<dbReference type="EMBL" id="JAKMXF010000110">
    <property type="protein sequence ID" value="KAI6658110.1"/>
    <property type="molecule type" value="Genomic_DNA"/>
</dbReference>
<feature type="transmembrane region" description="Helical" evidence="1">
    <location>
        <begin position="21"/>
        <end position="39"/>
    </location>
</feature>
<sequence length="213" mass="23423">MSGLINKLSVSLKKVAVSRRGAAFLGVVGLGLGTLSYGVYRSSKFFSRLTHWDSAKIGIYLGGVGTAIGVGLTGRVYRLFTLPSAERVVSEVMVLLRANPEVKVHVGTTLRTGQFKAYAYGGGAKLQTPVTRDRWIPRWPLVMRPKNLQVMFQVLGDKSTGMVSLQVDRRPLYGGKGRRDQYSSLAVDFRNGERLIISGNPADIIFQGYTRLR</sequence>